<dbReference type="PANTHER" id="PTHR11496:SF102">
    <property type="entry name" value="ALCOHOL DEHYDROGENASE 4"/>
    <property type="match status" value="1"/>
</dbReference>
<dbReference type="AlphaFoldDB" id="A0A947D7T1"/>
<organism evidence="2 3">
    <name type="scientific">Prosthecodimorpha staleyi</name>
    <dbReference type="NCBI Taxonomy" id="2840188"/>
    <lineage>
        <taxon>Bacteria</taxon>
        <taxon>Pseudomonadati</taxon>
        <taxon>Pseudomonadota</taxon>
        <taxon>Alphaproteobacteria</taxon>
        <taxon>Hyphomicrobiales</taxon>
        <taxon>Ancalomicrobiaceae</taxon>
        <taxon>Prosthecodimorpha</taxon>
    </lineage>
</organism>
<evidence type="ECO:0000313" key="2">
    <source>
        <dbReference type="EMBL" id="MBT9292678.1"/>
    </source>
</evidence>
<keyword evidence="2" id="KW-0560">Oxidoreductase</keyword>
<accession>A0A947D7T1</accession>
<dbReference type="EMBL" id="JAHHZF010000014">
    <property type="protein sequence ID" value="MBT9292678.1"/>
    <property type="molecule type" value="Genomic_DNA"/>
</dbReference>
<dbReference type="PANTHER" id="PTHR11496">
    <property type="entry name" value="ALCOHOL DEHYDROGENASE"/>
    <property type="match status" value="1"/>
</dbReference>
<comment type="caution">
    <text evidence="2">The sequence shown here is derived from an EMBL/GenBank/DDBJ whole genome shotgun (WGS) entry which is preliminary data.</text>
</comment>
<dbReference type="InterPro" id="IPR056798">
    <property type="entry name" value="ADH_Fe_C"/>
</dbReference>
<dbReference type="SUPFAM" id="SSF56796">
    <property type="entry name" value="Dehydroquinate synthase-like"/>
    <property type="match status" value="1"/>
</dbReference>
<sequence length="365" mass="37746">MTLIGYLARTHFAEAAIEDALPEEAGALTRALVLIDDEPGAAAALKRVRDALDGMTLTVVAVSASLPSHATAARICAELAQHGGTALMAIGGAAAVGQARLAADHAARQDRRPLVIAVPVSLFDLGLARQIRPADGRPVPCGRPDCIIADPSVLERTPPRRLAAAAMAVLVHAVEAYASPGFNPPADGLALEAVRRMTGWLPTALGVKAGARARAGADGRPAGPREARRELMAAALTAGLAMEKTIGGVDALARPMEAELAGGHWPGEMRAPLLAAVADFNAQAVGERYAALARTFAGSEAEASFNRQIAGFAAAVGMPTRLRDVGIDPGRLDRFAEAAANDPASLANPRRMTATDCRQILEAAW</sequence>
<dbReference type="Pfam" id="PF25137">
    <property type="entry name" value="ADH_Fe_C"/>
    <property type="match status" value="1"/>
</dbReference>
<dbReference type="Gene3D" id="3.40.50.1970">
    <property type="match status" value="1"/>
</dbReference>
<dbReference type="InterPro" id="IPR039697">
    <property type="entry name" value="Alcohol_dehydrogenase_Fe"/>
</dbReference>
<evidence type="ECO:0000313" key="3">
    <source>
        <dbReference type="Proteomes" id="UP000766595"/>
    </source>
</evidence>
<protein>
    <submittedName>
        <fullName evidence="2">Iron-containing alcohol dehydrogenase</fullName>
        <ecNumber evidence="2">1.1.1.1</ecNumber>
    </submittedName>
</protein>
<dbReference type="EC" id="1.1.1.1" evidence="2"/>
<name>A0A947D7T1_9HYPH</name>
<evidence type="ECO:0000259" key="1">
    <source>
        <dbReference type="Pfam" id="PF25137"/>
    </source>
</evidence>
<dbReference type="Gene3D" id="1.20.1090.10">
    <property type="entry name" value="Dehydroquinate synthase-like - alpha domain"/>
    <property type="match status" value="1"/>
</dbReference>
<proteinExistence type="predicted"/>
<dbReference type="RefSeq" id="WP_261971175.1">
    <property type="nucleotide sequence ID" value="NZ_JAHHZF010000014.1"/>
</dbReference>
<feature type="domain" description="Fe-containing alcohol dehydrogenase-like C-terminal" evidence="1">
    <location>
        <begin position="163"/>
        <end position="365"/>
    </location>
</feature>
<dbReference type="GO" id="GO:0004022">
    <property type="term" value="F:alcohol dehydrogenase (NAD+) activity"/>
    <property type="evidence" value="ECO:0007669"/>
    <property type="project" value="UniProtKB-EC"/>
</dbReference>
<gene>
    <name evidence="2" type="ORF">KL771_24670</name>
</gene>
<reference evidence="2 3" key="1">
    <citation type="submission" date="2021-06" db="EMBL/GenBank/DDBJ databases">
        <authorList>
            <person name="Grouzdev D.S."/>
            <person name="Koziaeva V."/>
        </authorList>
    </citation>
    <scope>NUCLEOTIDE SEQUENCE [LARGE SCALE GENOMIC DNA]</scope>
    <source>
        <strain evidence="2 3">22</strain>
    </source>
</reference>
<dbReference type="Proteomes" id="UP000766595">
    <property type="component" value="Unassembled WGS sequence"/>
</dbReference>
<keyword evidence="3" id="KW-1185">Reference proteome</keyword>